<evidence type="ECO:0000313" key="2">
    <source>
        <dbReference type="Proteomes" id="UP001153678"/>
    </source>
</evidence>
<dbReference type="EMBL" id="CAMKVN010000043">
    <property type="protein sequence ID" value="CAI2162576.1"/>
    <property type="molecule type" value="Genomic_DNA"/>
</dbReference>
<organism evidence="1 2">
    <name type="scientific">Funneliformis geosporum</name>
    <dbReference type="NCBI Taxonomy" id="1117311"/>
    <lineage>
        <taxon>Eukaryota</taxon>
        <taxon>Fungi</taxon>
        <taxon>Fungi incertae sedis</taxon>
        <taxon>Mucoromycota</taxon>
        <taxon>Glomeromycotina</taxon>
        <taxon>Glomeromycetes</taxon>
        <taxon>Glomerales</taxon>
        <taxon>Glomeraceae</taxon>
        <taxon>Funneliformis</taxon>
    </lineage>
</organism>
<dbReference type="Proteomes" id="UP001153678">
    <property type="component" value="Unassembled WGS sequence"/>
</dbReference>
<accession>A0A9W4SCU6</accession>
<proteinExistence type="predicted"/>
<dbReference type="OrthoDB" id="10584484at2759"/>
<gene>
    <name evidence="1" type="ORF">FWILDA_LOCUS628</name>
</gene>
<sequence length="292" mass="33408">MVEEASEDLDCFASFENDLKEIVKNQYFGLACKLRGEGKDAINYGKVAVVNYGKYLLRAQVVEGFKTQTDGDPFNLSRFKHDILEMWNTRELIGIRHNPFSKEERQNNPEVTRGGKYTFQFGSLPTLLIENKTTQLLVQQPFQQLQQSNQAFLNLEGELNLKVEEFPQLERIFYTKEVKIIKLLTYTSPTEILDKKYPKDKGAIAKLDLSKHGLRGKLDLKDFTGLEELKIELSSPGLDRYFSSNFITGLDLSANTKLKKLTLTNSPAELDLDIFTNLTALEELNIPKKYVH</sequence>
<evidence type="ECO:0000313" key="1">
    <source>
        <dbReference type="EMBL" id="CAI2162576.1"/>
    </source>
</evidence>
<protein>
    <submittedName>
        <fullName evidence="1">17837_t:CDS:1</fullName>
    </submittedName>
</protein>
<keyword evidence="2" id="KW-1185">Reference proteome</keyword>
<dbReference type="AlphaFoldDB" id="A0A9W4SCU6"/>
<reference evidence="1" key="1">
    <citation type="submission" date="2022-08" db="EMBL/GenBank/DDBJ databases">
        <authorList>
            <person name="Kallberg Y."/>
            <person name="Tangrot J."/>
            <person name="Rosling A."/>
        </authorList>
    </citation>
    <scope>NUCLEOTIDE SEQUENCE</scope>
    <source>
        <strain evidence="1">Wild A</strain>
    </source>
</reference>
<dbReference type="Gene3D" id="3.80.10.10">
    <property type="entry name" value="Ribonuclease Inhibitor"/>
    <property type="match status" value="1"/>
</dbReference>
<name>A0A9W4SCU6_9GLOM</name>
<comment type="caution">
    <text evidence="1">The sequence shown here is derived from an EMBL/GenBank/DDBJ whole genome shotgun (WGS) entry which is preliminary data.</text>
</comment>
<dbReference type="InterPro" id="IPR032675">
    <property type="entry name" value="LRR_dom_sf"/>
</dbReference>